<feature type="transmembrane region" description="Helical" evidence="2">
    <location>
        <begin position="468"/>
        <end position="487"/>
    </location>
</feature>
<dbReference type="Pfam" id="PF13514">
    <property type="entry name" value="AAA_27"/>
    <property type="match status" value="1"/>
</dbReference>
<keyword evidence="2" id="KW-0812">Transmembrane</keyword>
<comment type="caution">
    <text evidence="4">The sequence shown here is derived from an EMBL/GenBank/DDBJ whole genome shotgun (WGS) entry which is preliminary data.</text>
</comment>
<evidence type="ECO:0000313" key="4">
    <source>
        <dbReference type="EMBL" id="MFC4024530.1"/>
    </source>
</evidence>
<keyword evidence="5" id="KW-1185">Reference proteome</keyword>
<evidence type="ECO:0000256" key="1">
    <source>
        <dbReference type="SAM" id="Coils"/>
    </source>
</evidence>
<keyword evidence="1" id="KW-0175">Coiled coil</keyword>
<dbReference type="PANTHER" id="PTHR41259:SF1">
    <property type="entry name" value="DOUBLE-STRAND BREAK REPAIR RAD50 ATPASE, PUTATIVE-RELATED"/>
    <property type="match status" value="1"/>
</dbReference>
<proteinExistence type="predicted"/>
<sequence>MLKILNATINGFGKWTDYKIDFSQESATCIFGENESGKSTIQRFILFMLFGLTPKQRDFYRPKTSGKMGGRMTLDHPEKGIIVIERFDEVKNGAAVCLTPDGEVHDEVWLQKILNGMTAKTYQSIFSFSALDLTEIRNMKDEDLGEVLLGIGLTGSNSIYSIERRLDMKIGELFKATGKKPLINQQIESLKTIDDSLKSFREKEASYRNKKEALMVSQRELSKHQQDLKVENNKAISIEKQLHAFAFIQDYHQLKDRLAAYPENIPFPESGIERLEKWKEALLPLQSEWNVLHENEITCTDRLKRIEKDLHSESIQNEAVALLDNQIEVDSYMLELRKIKNTMLDNKRRIDEEIERLNIGIQKEEMESLELPFYLENNWNQIRNEKEQQKLEKEQLLVEHNQLEHEQKFLLNQIQQLENQLLTDNQVDELHDRVSAFSEYHLMEKLKQETESGKKAWDKSKAAKSKKASSILIGSILLALLLGIGAFIADLPWLFTVMILVIAFGTGQWLMSKRSVNEMDRMFQTDSQQSAVLVTEAEKVEAENLLELHYKNKNELTAFQEQEKLGRVQFIKWTEKKKQLDEKARRLEQQIHQQYENFPYLERVEVSYWPEFFHKLNQISKMLRERQKHAKQAAVLEEEIRDFKQKVDRFLEYSEIDITDKSDENKLHVIRKMVKTQDEKLQEYEHYCKLRNELKDKHQELRQKMQTYEIEIKQLYEIAEVDTEELFYSHARITKERKDLKVELEKTVAQLIKILPQGSFQQYTNNTTTEEELKIMQQQIAISVDRLEEKVEKERETIAAIRAELAAMESSESYSNSLHRYEMKAEQLKSMAKEWAVLKTAKEMLSETKRDYRDKYLTKVIEVTTKYFKELTGNRYVFVYAPTENHPFQVETYDHIRYTVNELSQGTIDQLYVSLRLAISEIMSEKHGLPFIIDDAFVHFDAVRTKRMISMLNQTAEKQQVILFTCKEEIAAVSTMKRIDLTGNLYV</sequence>
<feature type="domain" description="YhaN AAA" evidence="3">
    <location>
        <begin position="3"/>
        <end position="199"/>
    </location>
</feature>
<dbReference type="Gene3D" id="3.40.50.300">
    <property type="entry name" value="P-loop containing nucleotide triphosphate hydrolases"/>
    <property type="match status" value="2"/>
</dbReference>
<feature type="coiled-coil region" evidence="1">
    <location>
        <begin position="347"/>
        <end position="420"/>
    </location>
</feature>
<feature type="coiled-coil region" evidence="1">
    <location>
        <begin position="570"/>
        <end position="646"/>
    </location>
</feature>
<dbReference type="SUPFAM" id="SSF52540">
    <property type="entry name" value="P-loop containing nucleoside triphosphate hydrolases"/>
    <property type="match status" value="1"/>
</dbReference>
<evidence type="ECO:0000313" key="5">
    <source>
        <dbReference type="Proteomes" id="UP001595772"/>
    </source>
</evidence>
<feature type="transmembrane region" description="Helical" evidence="2">
    <location>
        <begin position="493"/>
        <end position="511"/>
    </location>
</feature>
<gene>
    <name evidence="4" type="ORF">ACFOUV_12055</name>
</gene>
<keyword evidence="2" id="KW-0472">Membrane</keyword>
<reference evidence="5" key="1">
    <citation type="journal article" date="2019" name="Int. J. Syst. Evol. Microbiol.">
        <title>The Global Catalogue of Microorganisms (GCM) 10K type strain sequencing project: providing services to taxonomists for standard genome sequencing and annotation.</title>
        <authorList>
            <consortium name="The Broad Institute Genomics Platform"/>
            <consortium name="The Broad Institute Genome Sequencing Center for Infectious Disease"/>
            <person name="Wu L."/>
            <person name="Ma J."/>
        </authorList>
    </citation>
    <scope>NUCLEOTIDE SEQUENCE [LARGE SCALE GENOMIC DNA]</scope>
    <source>
        <strain evidence="5">IBRC-M 10703</strain>
    </source>
</reference>
<evidence type="ECO:0000256" key="2">
    <source>
        <dbReference type="SAM" id="Phobius"/>
    </source>
</evidence>
<keyword evidence="2" id="KW-1133">Transmembrane helix</keyword>
<evidence type="ECO:0000259" key="3">
    <source>
        <dbReference type="Pfam" id="PF13514"/>
    </source>
</evidence>
<name>A0ABV8GX96_9BACI</name>
<protein>
    <submittedName>
        <fullName evidence="4">AAA family ATPase</fullName>
    </submittedName>
</protein>
<accession>A0ABV8GX96</accession>
<dbReference type="Proteomes" id="UP001595772">
    <property type="component" value="Unassembled WGS sequence"/>
</dbReference>
<dbReference type="RefSeq" id="WP_379497020.1">
    <property type="nucleotide sequence ID" value="NZ_JBHSAO010000008.1"/>
</dbReference>
<feature type="coiled-coil region" evidence="1">
    <location>
        <begin position="784"/>
        <end position="811"/>
    </location>
</feature>
<feature type="coiled-coil region" evidence="1">
    <location>
        <begin position="684"/>
        <end position="750"/>
    </location>
</feature>
<dbReference type="PANTHER" id="PTHR41259">
    <property type="entry name" value="DOUBLE-STRAND BREAK REPAIR RAD50 ATPASE, PUTATIVE-RELATED"/>
    <property type="match status" value="1"/>
</dbReference>
<dbReference type="InterPro" id="IPR027417">
    <property type="entry name" value="P-loop_NTPase"/>
</dbReference>
<dbReference type="EMBL" id="JBHSAO010000008">
    <property type="protein sequence ID" value="MFC4024530.1"/>
    <property type="molecule type" value="Genomic_DNA"/>
</dbReference>
<dbReference type="InterPro" id="IPR038734">
    <property type="entry name" value="YhaN_AAA"/>
</dbReference>
<organism evidence="4 5">
    <name type="scientific">Oceanobacillus longus</name>
    <dbReference type="NCBI Taxonomy" id="930120"/>
    <lineage>
        <taxon>Bacteria</taxon>
        <taxon>Bacillati</taxon>
        <taxon>Bacillota</taxon>
        <taxon>Bacilli</taxon>
        <taxon>Bacillales</taxon>
        <taxon>Bacillaceae</taxon>
        <taxon>Oceanobacillus</taxon>
    </lineage>
</organism>